<dbReference type="EMBL" id="DF238796">
    <property type="protein sequence ID" value="GAC95705.1"/>
    <property type="molecule type" value="Genomic_DNA"/>
</dbReference>
<organism evidence="2 3">
    <name type="scientific">Pseudozyma hubeiensis (strain SY62)</name>
    <name type="common">Yeast</name>
    <dbReference type="NCBI Taxonomy" id="1305764"/>
    <lineage>
        <taxon>Eukaryota</taxon>
        <taxon>Fungi</taxon>
        <taxon>Dikarya</taxon>
        <taxon>Basidiomycota</taxon>
        <taxon>Ustilaginomycotina</taxon>
        <taxon>Ustilaginomycetes</taxon>
        <taxon>Ustilaginales</taxon>
        <taxon>Ustilaginaceae</taxon>
        <taxon>Pseudozyma</taxon>
    </lineage>
</organism>
<proteinExistence type="predicted"/>
<dbReference type="OrthoDB" id="2547083at2759"/>
<sequence>MTLEAAGTIAVSSDETKPNVHLSPSDLSQLSLQVYPHTSSPPIPTSTLETFVDLINAAFSGPIHSANFGSKSRYSSTAELVDDLNRGEGGWMFLLVSATGIAVAGAKVTLGGEGMDGGASEVVFPNPYYTPLPAQGKIYWLGALGSITTGTGSILLDGIKAFLAQQSPRFTLKAYTVTQWDQGPGGLIQPPEHNALVKWFERERFEVVDYAWKEKGTWGSFYGGWLCGIVYTHGAEQKR</sequence>
<dbReference type="HOGENOM" id="CLU_078576_0_0_1"/>
<dbReference type="GeneID" id="24108571"/>
<dbReference type="AlphaFoldDB" id="R9PC99"/>
<evidence type="ECO:0000313" key="2">
    <source>
        <dbReference type="EMBL" id="GAC95705.1"/>
    </source>
</evidence>
<feature type="region of interest" description="Disordered" evidence="1">
    <location>
        <begin position="1"/>
        <end position="23"/>
    </location>
</feature>
<evidence type="ECO:0000313" key="3">
    <source>
        <dbReference type="Proteomes" id="UP000014071"/>
    </source>
</evidence>
<dbReference type="RefSeq" id="XP_012189292.1">
    <property type="nucleotide sequence ID" value="XM_012333902.1"/>
</dbReference>
<dbReference type="eggNOG" id="ENOG502RE1Z">
    <property type="taxonomic scope" value="Eukaryota"/>
</dbReference>
<accession>R9PC99</accession>
<evidence type="ECO:0000256" key="1">
    <source>
        <dbReference type="SAM" id="MobiDB-lite"/>
    </source>
</evidence>
<keyword evidence="3" id="KW-1185">Reference proteome</keyword>
<gene>
    <name evidence="2" type="ORF">PHSY_003281</name>
</gene>
<protein>
    <submittedName>
        <fullName evidence="2">Uncharacterized protein</fullName>
    </submittedName>
</protein>
<reference evidence="3" key="1">
    <citation type="journal article" date="2013" name="Genome Announc.">
        <title>Draft genome sequence of the basidiomycetous yeast-like fungus Pseudozyma hubeiensis SY62, which produces an abundant amount of the biosurfactant mannosylerythritol lipids.</title>
        <authorList>
            <person name="Konishi M."/>
            <person name="Hatada Y."/>
            <person name="Horiuchi J."/>
        </authorList>
    </citation>
    <scope>NUCLEOTIDE SEQUENCE [LARGE SCALE GENOMIC DNA]</scope>
    <source>
        <strain evidence="3">SY62</strain>
    </source>
</reference>
<name>R9PC99_PSEHS</name>
<dbReference type="Proteomes" id="UP000014071">
    <property type="component" value="Unassembled WGS sequence"/>
</dbReference>